<evidence type="ECO:0000313" key="5">
    <source>
        <dbReference type="Proteomes" id="UP001383192"/>
    </source>
</evidence>
<gene>
    <name evidence="4" type="ORF">VNI00_007888</name>
</gene>
<feature type="transmembrane region" description="Helical" evidence="2">
    <location>
        <begin position="222"/>
        <end position="246"/>
    </location>
</feature>
<keyword evidence="3" id="KW-0732">Signal</keyword>
<evidence type="ECO:0000256" key="2">
    <source>
        <dbReference type="SAM" id="Phobius"/>
    </source>
</evidence>
<sequence>MQIKPLALILLDILVQVNGRRITHYIDDEFGDSVTGEKPVYFGNGWVQGSTCSDCPLKPDPSQAWNNTWHYNSRSGNDPAIGVNLTFTGVSVIAWIIVPNTVPGSSGAPGYGVYAYMDDDAEPDGGYFQPAPESTNDFTYKFQMYTNNTLANTTHTLRLVSEPRGNTDSVFLFDYAQYVFDDGLQDDTPTTSSPESNPTTSTSGVTPSPSEISDRSSGSNPAIVAGAVVGTLGLVAVAIIISLFILRRRRRRRQLQSPDSTADPYLLQVLPPDVKRSRGSSRGRTETGSNSSDAFENSTYTYDTTSVSNTVPLPVQEEDMPPPAYQSISRWASTVGAARLNERSHKP</sequence>
<dbReference type="Proteomes" id="UP001383192">
    <property type="component" value="Unassembled WGS sequence"/>
</dbReference>
<feature type="compositionally biased region" description="Polar residues" evidence="1">
    <location>
        <begin position="293"/>
        <end position="307"/>
    </location>
</feature>
<keyword evidence="5" id="KW-1185">Reference proteome</keyword>
<evidence type="ECO:0000256" key="3">
    <source>
        <dbReference type="SAM" id="SignalP"/>
    </source>
</evidence>
<keyword evidence="2" id="KW-0472">Membrane</keyword>
<organism evidence="4 5">
    <name type="scientific">Paramarasmius palmivorus</name>
    <dbReference type="NCBI Taxonomy" id="297713"/>
    <lineage>
        <taxon>Eukaryota</taxon>
        <taxon>Fungi</taxon>
        <taxon>Dikarya</taxon>
        <taxon>Basidiomycota</taxon>
        <taxon>Agaricomycotina</taxon>
        <taxon>Agaricomycetes</taxon>
        <taxon>Agaricomycetidae</taxon>
        <taxon>Agaricales</taxon>
        <taxon>Marasmiineae</taxon>
        <taxon>Marasmiaceae</taxon>
        <taxon>Paramarasmius</taxon>
    </lineage>
</organism>
<protein>
    <submittedName>
        <fullName evidence="4">Uncharacterized protein</fullName>
    </submittedName>
</protein>
<feature type="compositionally biased region" description="Low complexity" evidence="1">
    <location>
        <begin position="188"/>
        <end position="210"/>
    </location>
</feature>
<feature type="region of interest" description="Disordered" evidence="1">
    <location>
        <begin position="254"/>
        <end position="307"/>
    </location>
</feature>
<feature type="region of interest" description="Disordered" evidence="1">
    <location>
        <begin position="184"/>
        <end position="219"/>
    </location>
</feature>
<proteinExistence type="predicted"/>
<feature type="chain" id="PRO_5043698829" evidence="3">
    <location>
        <begin position="20"/>
        <end position="347"/>
    </location>
</feature>
<name>A0AAW0CZ12_9AGAR</name>
<comment type="caution">
    <text evidence="4">The sequence shown here is derived from an EMBL/GenBank/DDBJ whole genome shotgun (WGS) entry which is preliminary data.</text>
</comment>
<feature type="signal peptide" evidence="3">
    <location>
        <begin position="1"/>
        <end position="19"/>
    </location>
</feature>
<accession>A0AAW0CZ12</accession>
<reference evidence="4 5" key="1">
    <citation type="submission" date="2024-01" db="EMBL/GenBank/DDBJ databases">
        <title>A draft genome for a cacao thread blight-causing isolate of Paramarasmius palmivorus.</title>
        <authorList>
            <person name="Baruah I.K."/>
            <person name="Bukari Y."/>
            <person name="Amoako-Attah I."/>
            <person name="Meinhardt L.W."/>
            <person name="Bailey B.A."/>
            <person name="Cohen S.P."/>
        </authorList>
    </citation>
    <scope>NUCLEOTIDE SEQUENCE [LARGE SCALE GENOMIC DNA]</scope>
    <source>
        <strain evidence="4 5">GH-12</strain>
    </source>
</reference>
<evidence type="ECO:0000256" key="1">
    <source>
        <dbReference type="SAM" id="MobiDB-lite"/>
    </source>
</evidence>
<evidence type="ECO:0000313" key="4">
    <source>
        <dbReference type="EMBL" id="KAK7044168.1"/>
    </source>
</evidence>
<feature type="compositionally biased region" description="Low complexity" evidence="1">
    <location>
        <begin position="280"/>
        <end position="292"/>
    </location>
</feature>
<dbReference type="AlphaFoldDB" id="A0AAW0CZ12"/>
<dbReference type="EMBL" id="JAYKXP010000026">
    <property type="protein sequence ID" value="KAK7044168.1"/>
    <property type="molecule type" value="Genomic_DNA"/>
</dbReference>
<keyword evidence="2" id="KW-0812">Transmembrane</keyword>
<keyword evidence="2" id="KW-1133">Transmembrane helix</keyword>